<proteinExistence type="predicted"/>
<dbReference type="PANTHER" id="PTHR33233:SF17">
    <property type="entry name" value="DUF4283 DOMAIN-CONTAINING PROTEIN"/>
    <property type="match status" value="1"/>
</dbReference>
<organism evidence="3">
    <name type="scientific">Populus alba</name>
    <name type="common">White poplar</name>
    <dbReference type="NCBI Taxonomy" id="43335"/>
    <lineage>
        <taxon>Eukaryota</taxon>
        <taxon>Viridiplantae</taxon>
        <taxon>Streptophyta</taxon>
        <taxon>Embryophyta</taxon>
        <taxon>Tracheophyta</taxon>
        <taxon>Spermatophyta</taxon>
        <taxon>Magnoliopsida</taxon>
        <taxon>eudicotyledons</taxon>
        <taxon>Gunneridae</taxon>
        <taxon>Pentapetalae</taxon>
        <taxon>rosids</taxon>
        <taxon>fabids</taxon>
        <taxon>Malpighiales</taxon>
        <taxon>Salicaceae</taxon>
        <taxon>Saliceae</taxon>
        <taxon>Populus</taxon>
    </lineage>
</organism>
<evidence type="ECO:0000256" key="1">
    <source>
        <dbReference type="SAM" id="MobiDB-lite"/>
    </source>
</evidence>
<dbReference type="STRING" id="43335.A0A4U5PM12"/>
<comment type="caution">
    <text evidence="3">The sequence shown here is derived from an EMBL/GenBank/DDBJ whole genome shotgun (WGS) entry which is preliminary data.</text>
</comment>
<feature type="region of interest" description="Disordered" evidence="1">
    <location>
        <begin position="29"/>
        <end position="85"/>
    </location>
</feature>
<feature type="compositionally biased region" description="Basic and acidic residues" evidence="1">
    <location>
        <begin position="706"/>
        <end position="717"/>
    </location>
</feature>
<feature type="region of interest" description="Disordered" evidence="1">
    <location>
        <begin position="604"/>
        <end position="668"/>
    </location>
</feature>
<feature type="compositionally biased region" description="Pro residues" evidence="1">
    <location>
        <begin position="32"/>
        <end position="43"/>
    </location>
</feature>
<feature type="compositionally biased region" description="Polar residues" evidence="1">
    <location>
        <begin position="742"/>
        <end position="751"/>
    </location>
</feature>
<evidence type="ECO:0000259" key="2">
    <source>
        <dbReference type="Pfam" id="PF14111"/>
    </source>
</evidence>
<reference evidence="3" key="1">
    <citation type="submission" date="2018-10" db="EMBL/GenBank/DDBJ databases">
        <title>Population genomic analysis revealed the cold adaptation of white poplar.</title>
        <authorList>
            <person name="Liu Y.-J."/>
        </authorList>
    </citation>
    <scope>NUCLEOTIDE SEQUENCE [LARGE SCALE GENOMIC DNA]</scope>
    <source>
        <strain evidence="3">PAL-ZL1</strain>
    </source>
</reference>
<feature type="compositionally biased region" description="Basic residues" evidence="1">
    <location>
        <begin position="604"/>
        <end position="617"/>
    </location>
</feature>
<sequence length="782" mass="83370">MAKSKRTTRSTTRRNQQQLINVSNSVLALAAPPIPPPPPPPSPSILHPSHKVVNDGSSPDKFLILPEDGSSPQPVDSPPSTPDHVLVEDCSDEDAYEDEIVDYSTSGCPTGSPDYPTVTPSSGHNLDAAPDDEGLDYGSAEEVYAGGSKFFTSPVHATPLFPVASASVDRLPTVLSPARPQATAISASTDKDTTLPSIQASFHTSESPTLVIPPAPVTTSPMGPVNGVNAAQHNPLLPTVSETPTLVVPLAPATSTSVVPVNGVSAAHHNPLVSCVSAAHHKPSVTTVSAAPHNPESSSWRNLFANNHNITSCPKLSHYSAFTETSGCDLVGDDLDVKCDFWKLCLIGYVAGRSPGFKALQNIIVNSWKCEASLIMHESGWLIYKFASDADKLSILSGGPYLVYGRPLILRPMPEFFDFSSSIMHMVPFWVKFPNLPIQCWSLKCLSKIASVLGKPVQSDMLTHTMSRLSYARVLVEVNLLSDLPYSIDVNLPNDSLLKQQVIYETLPRCRILDHLTSTCPKSVPLAAPTKQAAHIPIPAPSASTVIESVFDRLGPHEDPPVVVSPVGNLPLNSTPRLAEPELEAVSGAVDQVSGGWNIVQSKRIRRKNSPSKHRGRPSIVDHCSAHESSPVHAPLHASAASRGHRLPSQPVPNTNGLAGSRKDKGLVHEPSPVHALLHAPVHAYRVHHLPTHPAPNTYGTAAGTSRDKEVEGNNKGKELACPKDIRVRGGEFIIHEEEPTGASTSRTDPSVVSAGIATNRGKRRSSSRGSGGRVLPSSTNI</sequence>
<dbReference type="AlphaFoldDB" id="A0A4U5PM12"/>
<feature type="region of interest" description="Disordered" evidence="1">
    <location>
        <begin position="690"/>
        <end position="717"/>
    </location>
</feature>
<name>A0A4U5PM12_POPAL</name>
<dbReference type="PANTHER" id="PTHR33233">
    <property type="entry name" value="ENDONUCLEASE/EXONUCLEASE/PHOSPHATASE"/>
    <property type="match status" value="1"/>
</dbReference>
<protein>
    <recommendedName>
        <fullName evidence="2">DUF4283 domain-containing protein</fullName>
    </recommendedName>
</protein>
<feature type="region of interest" description="Disordered" evidence="1">
    <location>
        <begin position="739"/>
        <end position="782"/>
    </location>
</feature>
<evidence type="ECO:0000313" key="3">
    <source>
        <dbReference type="EMBL" id="TKR97770.1"/>
    </source>
</evidence>
<dbReference type="Pfam" id="PF14111">
    <property type="entry name" value="DUF4283"/>
    <property type="match status" value="1"/>
</dbReference>
<dbReference type="EMBL" id="RCHU01000714">
    <property type="protein sequence ID" value="TKR97770.1"/>
    <property type="molecule type" value="Genomic_DNA"/>
</dbReference>
<accession>A0A4U5PM12</accession>
<dbReference type="InterPro" id="IPR025558">
    <property type="entry name" value="DUF4283"/>
</dbReference>
<feature type="domain" description="DUF4283" evidence="2">
    <location>
        <begin position="340"/>
        <end position="420"/>
    </location>
</feature>
<gene>
    <name evidence="3" type="ORF">D5086_0000209700</name>
</gene>